<evidence type="ECO:0000313" key="1">
    <source>
        <dbReference type="EMBL" id="OTF76325.1"/>
    </source>
</evidence>
<gene>
    <name evidence="1" type="ORF">BLA29_013469</name>
</gene>
<sequence>MEQYPMDRIQLIDYHVPYLLKIVIEKRHDPKNNNNGQNRNRTNSDNVRMLSRLKLLLDPQMLNYQILQTLIVKGFRIEWYFCF</sequence>
<dbReference type="AlphaFoldDB" id="A0A1Y3BAT2"/>
<accession>A0A1Y3BAT2</accession>
<comment type="caution">
    <text evidence="1">The sequence shown here is derived from an EMBL/GenBank/DDBJ whole genome shotgun (WGS) entry which is preliminary data.</text>
</comment>
<evidence type="ECO:0000313" key="2">
    <source>
        <dbReference type="Proteomes" id="UP000194236"/>
    </source>
</evidence>
<organism evidence="1 2">
    <name type="scientific">Euroglyphus maynei</name>
    <name type="common">Mayne's house dust mite</name>
    <dbReference type="NCBI Taxonomy" id="6958"/>
    <lineage>
        <taxon>Eukaryota</taxon>
        <taxon>Metazoa</taxon>
        <taxon>Ecdysozoa</taxon>
        <taxon>Arthropoda</taxon>
        <taxon>Chelicerata</taxon>
        <taxon>Arachnida</taxon>
        <taxon>Acari</taxon>
        <taxon>Acariformes</taxon>
        <taxon>Sarcoptiformes</taxon>
        <taxon>Astigmata</taxon>
        <taxon>Psoroptidia</taxon>
        <taxon>Analgoidea</taxon>
        <taxon>Pyroglyphidae</taxon>
        <taxon>Pyroglyphinae</taxon>
        <taxon>Euroglyphus</taxon>
    </lineage>
</organism>
<keyword evidence="2" id="KW-1185">Reference proteome</keyword>
<protein>
    <submittedName>
        <fullName evidence="1">Uncharacterized protein</fullName>
    </submittedName>
</protein>
<reference evidence="1 2" key="1">
    <citation type="submission" date="2017-03" db="EMBL/GenBank/DDBJ databases">
        <title>Genome Survey of Euroglyphus maynei.</title>
        <authorList>
            <person name="Arlian L.G."/>
            <person name="Morgan M.S."/>
            <person name="Rider S.D."/>
        </authorList>
    </citation>
    <scope>NUCLEOTIDE SEQUENCE [LARGE SCALE GENOMIC DNA]</scope>
    <source>
        <strain evidence="1">Arlian Lab</strain>
        <tissue evidence="1">Whole body</tissue>
    </source>
</reference>
<dbReference type="EMBL" id="MUJZ01038029">
    <property type="protein sequence ID" value="OTF76325.1"/>
    <property type="molecule type" value="Genomic_DNA"/>
</dbReference>
<dbReference type="Proteomes" id="UP000194236">
    <property type="component" value="Unassembled WGS sequence"/>
</dbReference>
<proteinExistence type="predicted"/>
<name>A0A1Y3BAT2_EURMA</name>